<organism evidence="2 3">
    <name type="scientific">Hyphococcus flavus</name>
    <dbReference type="NCBI Taxonomy" id="1866326"/>
    <lineage>
        <taxon>Bacteria</taxon>
        <taxon>Pseudomonadati</taxon>
        <taxon>Pseudomonadota</taxon>
        <taxon>Alphaproteobacteria</taxon>
        <taxon>Parvularculales</taxon>
        <taxon>Parvularculaceae</taxon>
        <taxon>Hyphococcus</taxon>
    </lineage>
</organism>
<evidence type="ECO:0000313" key="3">
    <source>
        <dbReference type="Proteomes" id="UP001214043"/>
    </source>
</evidence>
<keyword evidence="1" id="KW-0812">Transmembrane</keyword>
<keyword evidence="3" id="KW-1185">Reference proteome</keyword>
<sequence>MTRNALLHWRSKIGAVLVAAVAVFALSQILVSAHASAYGDGPHDHGGQVCVLSLVAPHVDKAIATAAVAVLLSLTVWRAADQITQSEHALQTIRAARPRGPPSR</sequence>
<reference evidence="2" key="1">
    <citation type="submission" date="2023-02" db="EMBL/GenBank/DDBJ databases">
        <title>Genome sequence of Hyphococcus flavus.</title>
        <authorList>
            <person name="Rong J.-C."/>
            <person name="Zhao Q."/>
            <person name="Yi M."/>
            <person name="Wu J.-Y."/>
        </authorList>
    </citation>
    <scope>NUCLEOTIDE SEQUENCE</scope>
    <source>
        <strain evidence="2">MCCC 1K03223</strain>
    </source>
</reference>
<evidence type="ECO:0000313" key="2">
    <source>
        <dbReference type="EMBL" id="WDI31205.1"/>
    </source>
</evidence>
<dbReference type="RefSeq" id="WP_274493038.1">
    <property type="nucleotide sequence ID" value="NZ_CP118166.1"/>
</dbReference>
<gene>
    <name evidence="2" type="ORF">PUV54_14735</name>
</gene>
<protein>
    <submittedName>
        <fullName evidence="2">Uncharacterized protein</fullName>
    </submittedName>
</protein>
<name>A0AAE9ZCW8_9PROT</name>
<keyword evidence="1" id="KW-0472">Membrane</keyword>
<evidence type="ECO:0000256" key="1">
    <source>
        <dbReference type="SAM" id="Phobius"/>
    </source>
</evidence>
<proteinExistence type="predicted"/>
<dbReference type="KEGG" id="hfl:PUV54_14735"/>
<dbReference type="AlphaFoldDB" id="A0AAE9ZCW8"/>
<dbReference type="EMBL" id="CP118166">
    <property type="protein sequence ID" value="WDI31205.1"/>
    <property type="molecule type" value="Genomic_DNA"/>
</dbReference>
<keyword evidence="1" id="KW-1133">Transmembrane helix</keyword>
<accession>A0AAE9ZCW8</accession>
<feature type="transmembrane region" description="Helical" evidence="1">
    <location>
        <begin position="62"/>
        <end position="80"/>
    </location>
</feature>
<dbReference type="Proteomes" id="UP001214043">
    <property type="component" value="Chromosome"/>
</dbReference>